<keyword evidence="1" id="KW-0472">Membrane</keyword>
<sequence length="289" mass="32799">MKKGFSLIEFLIIFGVLAIVFLLSITVFSTLTKKSDLDATRDNIISIFNLARNRTLASEQASRYGIYFDTSTSPGQYVLFKGDSYLLRDPVFDEIHILPPNIEVSQISFNGSTNEVVFNRLDGNTFNFGSIAIHSIRTNEIKDIYIYSSGEISNYPPSVPGSGRIVDSRHVHFDLGWSMAGATTLKFNFVNAGRIEQISMSDFFSPTGFDWEGEFLINNVIQHFIIHTHQLDPVTILCIHRDRNEGKNNEEVYAYIIQDGTEKEIAHYDDDQLATVNKGIYVWNQMEIQ</sequence>
<keyword evidence="1" id="KW-0812">Transmembrane</keyword>
<evidence type="ECO:0008006" key="4">
    <source>
        <dbReference type="Google" id="ProtNLM"/>
    </source>
</evidence>
<name>A0A1G2F502_9BACT</name>
<dbReference type="PROSITE" id="PS00409">
    <property type="entry name" value="PROKAR_NTER_METHYL"/>
    <property type="match status" value="1"/>
</dbReference>
<reference evidence="2 3" key="1">
    <citation type="journal article" date="2016" name="Nat. Commun.">
        <title>Thousands of microbial genomes shed light on interconnected biogeochemical processes in an aquifer system.</title>
        <authorList>
            <person name="Anantharaman K."/>
            <person name="Brown C.T."/>
            <person name="Hug L.A."/>
            <person name="Sharon I."/>
            <person name="Castelle C.J."/>
            <person name="Probst A.J."/>
            <person name="Thomas B.C."/>
            <person name="Singh A."/>
            <person name="Wilkins M.J."/>
            <person name="Karaoz U."/>
            <person name="Brodie E.L."/>
            <person name="Williams K.H."/>
            <person name="Hubbard S.S."/>
            <person name="Banfield J.F."/>
        </authorList>
    </citation>
    <scope>NUCLEOTIDE SEQUENCE [LARGE SCALE GENOMIC DNA]</scope>
</reference>
<dbReference type="InterPro" id="IPR012902">
    <property type="entry name" value="N_methyl_site"/>
</dbReference>
<evidence type="ECO:0000313" key="3">
    <source>
        <dbReference type="Proteomes" id="UP000177810"/>
    </source>
</evidence>
<evidence type="ECO:0000313" key="2">
    <source>
        <dbReference type="EMBL" id="OGZ33099.1"/>
    </source>
</evidence>
<gene>
    <name evidence="2" type="ORF">A2V69_02810</name>
</gene>
<keyword evidence="1" id="KW-1133">Transmembrane helix</keyword>
<dbReference type="AlphaFoldDB" id="A0A1G2F502"/>
<organism evidence="2 3">
    <name type="scientific">Candidatus Portnoybacteria bacterium RBG_13_40_8</name>
    <dbReference type="NCBI Taxonomy" id="1801990"/>
    <lineage>
        <taxon>Bacteria</taxon>
        <taxon>Candidatus Portnoyibacteriota</taxon>
    </lineage>
</organism>
<comment type="caution">
    <text evidence="2">The sequence shown here is derived from an EMBL/GenBank/DDBJ whole genome shotgun (WGS) entry which is preliminary data.</text>
</comment>
<accession>A0A1G2F502</accession>
<dbReference type="Proteomes" id="UP000177810">
    <property type="component" value="Unassembled WGS sequence"/>
</dbReference>
<proteinExistence type="predicted"/>
<dbReference type="EMBL" id="MHMT01000005">
    <property type="protein sequence ID" value="OGZ33099.1"/>
    <property type="molecule type" value="Genomic_DNA"/>
</dbReference>
<feature type="transmembrane region" description="Helical" evidence="1">
    <location>
        <begin position="7"/>
        <end position="31"/>
    </location>
</feature>
<protein>
    <recommendedName>
        <fullName evidence="4">Prepilin-type N-terminal cleavage/methylation domain-containing protein</fullName>
    </recommendedName>
</protein>
<dbReference type="STRING" id="1801990.A2V69_02810"/>
<evidence type="ECO:0000256" key="1">
    <source>
        <dbReference type="SAM" id="Phobius"/>
    </source>
</evidence>